<feature type="transmembrane region" description="Helical" evidence="1">
    <location>
        <begin position="76"/>
        <end position="94"/>
    </location>
</feature>
<evidence type="ECO:0000313" key="3">
    <source>
        <dbReference type="Proteomes" id="UP000722625"/>
    </source>
</evidence>
<keyword evidence="3" id="KW-1185">Reference proteome</keyword>
<accession>A0ABS5PKE9</accession>
<gene>
    <name evidence="2" type="ORF">KHA90_24390</name>
</gene>
<comment type="caution">
    <text evidence="2">The sequence shown here is derived from an EMBL/GenBank/DDBJ whole genome shotgun (WGS) entry which is preliminary data.</text>
</comment>
<feature type="transmembrane region" description="Helical" evidence="1">
    <location>
        <begin position="7"/>
        <end position="25"/>
    </location>
</feature>
<proteinExistence type="predicted"/>
<evidence type="ECO:0000256" key="1">
    <source>
        <dbReference type="SAM" id="Phobius"/>
    </source>
</evidence>
<sequence length="103" mass="12490">MKYKHYYLLFFKSIIFFAFLWLIIIERQHLFDDYVRLADLHTAQLIQKNKTQENTQLLNNFTKIDKENFSNSLNNLIMSSAMTIFIIFMFIRGLKRKNKNTET</sequence>
<reference evidence="2 3" key="1">
    <citation type="journal article" date="2018" name="Int. J. Syst. Evol. Microbiol.">
        <title>Flavobacterium chryseum sp. nov. and Flavobacterium psychroterrae sp. nov., novel environmental bacteria isolated from Antarctica.</title>
        <authorList>
            <person name="Kralova S."/>
            <person name="Svec P."/>
            <person name="Busse H.J."/>
            <person name="Stankova E."/>
            <person name="Vaczi P."/>
            <person name="Sedlacek I."/>
        </authorList>
    </citation>
    <scope>NUCLEOTIDE SEQUENCE [LARGE SCALE GENOMIC DNA]</scope>
    <source>
        <strain evidence="2 3">CCM 8827</strain>
    </source>
</reference>
<keyword evidence="1" id="KW-1133">Transmembrane helix</keyword>
<keyword evidence="1" id="KW-0472">Membrane</keyword>
<dbReference type="Proteomes" id="UP000722625">
    <property type="component" value="Unassembled WGS sequence"/>
</dbReference>
<protein>
    <recommendedName>
        <fullName evidence="4">DUF4199 domain-containing protein</fullName>
    </recommendedName>
</protein>
<organism evidence="2 3">
    <name type="scientific">Flavobacterium psychroterrae</name>
    <dbReference type="NCBI Taxonomy" id="2133767"/>
    <lineage>
        <taxon>Bacteria</taxon>
        <taxon>Pseudomonadati</taxon>
        <taxon>Bacteroidota</taxon>
        <taxon>Flavobacteriia</taxon>
        <taxon>Flavobacteriales</taxon>
        <taxon>Flavobacteriaceae</taxon>
        <taxon>Flavobacterium</taxon>
    </lineage>
</organism>
<evidence type="ECO:0000313" key="2">
    <source>
        <dbReference type="EMBL" id="MBS7234145.1"/>
    </source>
</evidence>
<dbReference type="EMBL" id="JAGYVZ010000048">
    <property type="protein sequence ID" value="MBS7234145.1"/>
    <property type="molecule type" value="Genomic_DNA"/>
</dbReference>
<name>A0ABS5PKE9_9FLAO</name>
<keyword evidence="1" id="KW-0812">Transmembrane</keyword>
<evidence type="ECO:0008006" key="4">
    <source>
        <dbReference type="Google" id="ProtNLM"/>
    </source>
</evidence>
<dbReference type="RefSeq" id="WP_213308011.1">
    <property type="nucleotide sequence ID" value="NZ_JAGYVZ010000048.1"/>
</dbReference>